<keyword evidence="4 14" id="KW-0808">Transferase</keyword>
<dbReference type="SFLD" id="SFLDF00273">
    <property type="entry name" value="(dimethylallyl)adenosine_tRNA"/>
    <property type="match status" value="1"/>
</dbReference>
<evidence type="ECO:0000313" key="19">
    <source>
        <dbReference type="Proteomes" id="UP000192273"/>
    </source>
</evidence>
<feature type="binding site" evidence="14">
    <location>
        <position position="14"/>
    </location>
    <ligand>
        <name>[4Fe-4S] cluster</name>
        <dbReference type="ChEBI" id="CHEBI:49883"/>
        <label>1</label>
    </ligand>
</feature>
<feature type="domain" description="TRAM" evidence="15">
    <location>
        <begin position="378"/>
        <end position="439"/>
    </location>
</feature>
<feature type="domain" description="Radical SAM core" evidence="17">
    <location>
        <begin position="145"/>
        <end position="378"/>
    </location>
</feature>
<feature type="binding site" evidence="14">
    <location>
        <position position="163"/>
    </location>
    <ligand>
        <name>[4Fe-4S] cluster</name>
        <dbReference type="ChEBI" id="CHEBI:49883"/>
        <label>2</label>
        <note>4Fe-4S-S-AdoMet</note>
    </ligand>
</feature>
<keyword evidence="6 14" id="KW-0819">tRNA processing</keyword>
<keyword evidence="7 14" id="KW-0479">Metal-binding</keyword>
<comment type="catalytic activity">
    <reaction evidence="11">
        <text>N(6)-dimethylallyladenosine(37) in tRNA + (sulfur carrier)-SH + AH2 + S-adenosyl-L-methionine = 2-thio-N(6)-dimethylallyladenosine(37) in tRNA + (sulfur carrier)-H + 5'-deoxyadenosine + L-methionine + A + H(+)</text>
        <dbReference type="Rhea" id="RHEA:36339"/>
        <dbReference type="Rhea" id="RHEA-COMP:10375"/>
        <dbReference type="Rhea" id="RHEA-COMP:10377"/>
        <dbReference type="Rhea" id="RHEA-COMP:14737"/>
        <dbReference type="Rhea" id="RHEA-COMP:14739"/>
        <dbReference type="ChEBI" id="CHEBI:13193"/>
        <dbReference type="ChEBI" id="CHEBI:15378"/>
        <dbReference type="ChEBI" id="CHEBI:17319"/>
        <dbReference type="ChEBI" id="CHEBI:17499"/>
        <dbReference type="ChEBI" id="CHEBI:29917"/>
        <dbReference type="ChEBI" id="CHEBI:57844"/>
        <dbReference type="ChEBI" id="CHEBI:59789"/>
        <dbReference type="ChEBI" id="CHEBI:64428"/>
        <dbReference type="ChEBI" id="CHEBI:74415"/>
        <dbReference type="ChEBI" id="CHEBI:74416"/>
    </reaction>
    <physiologicalReaction direction="left-to-right" evidence="11">
        <dbReference type="Rhea" id="RHEA:36340"/>
    </physiologicalReaction>
</comment>
<comment type="cofactor">
    <cofactor evidence="14">
        <name>[4Fe-4S] cluster</name>
        <dbReference type="ChEBI" id="CHEBI:49883"/>
    </cofactor>
    <text evidence="14">Binds 2 [4Fe-4S] clusters. One cluster is coordinated with 3 cysteines and an exchangeable S-adenosyl-L-methionine.</text>
</comment>
<dbReference type="FunFam" id="3.80.30.20:FF:000001">
    <property type="entry name" value="tRNA-2-methylthio-N(6)-dimethylallyladenosine synthase 2"/>
    <property type="match status" value="1"/>
</dbReference>
<evidence type="ECO:0000259" key="16">
    <source>
        <dbReference type="PROSITE" id="PS51449"/>
    </source>
</evidence>
<accession>A0A1V0RKY5</accession>
<comment type="catalytic activity">
    <reaction evidence="13">
        <text>N(6)-dimethylallyladenosine(37) in tRNA + (sulfur carrier)-SH + AH2 + 2 S-adenosyl-L-methionine = 2-methylsulfanyl-N(6)-dimethylallyladenosine(37) in tRNA + (sulfur carrier)-H + 5'-deoxyadenosine + L-methionine + A + S-adenosyl-L-homocysteine + 2 H(+)</text>
        <dbReference type="Rhea" id="RHEA:37067"/>
        <dbReference type="Rhea" id="RHEA-COMP:10375"/>
        <dbReference type="Rhea" id="RHEA-COMP:10376"/>
        <dbReference type="Rhea" id="RHEA-COMP:14737"/>
        <dbReference type="Rhea" id="RHEA-COMP:14739"/>
        <dbReference type="ChEBI" id="CHEBI:13193"/>
        <dbReference type="ChEBI" id="CHEBI:15378"/>
        <dbReference type="ChEBI" id="CHEBI:17319"/>
        <dbReference type="ChEBI" id="CHEBI:17499"/>
        <dbReference type="ChEBI" id="CHEBI:29917"/>
        <dbReference type="ChEBI" id="CHEBI:57844"/>
        <dbReference type="ChEBI" id="CHEBI:57856"/>
        <dbReference type="ChEBI" id="CHEBI:59789"/>
        <dbReference type="ChEBI" id="CHEBI:64428"/>
        <dbReference type="ChEBI" id="CHEBI:74415"/>
        <dbReference type="ChEBI" id="CHEBI:74417"/>
        <dbReference type="EC" id="2.8.4.3"/>
    </reaction>
    <physiologicalReaction direction="left-to-right" evidence="13">
        <dbReference type="Rhea" id="RHEA:37068"/>
    </physiologicalReaction>
</comment>
<dbReference type="GO" id="GO:0035597">
    <property type="term" value="F:tRNA-2-methylthio-N(6)-dimethylallyladenosine(37) synthase activity"/>
    <property type="evidence" value="ECO:0007669"/>
    <property type="project" value="UniProtKB-EC"/>
</dbReference>
<evidence type="ECO:0000256" key="14">
    <source>
        <dbReference type="HAMAP-Rule" id="MF_01864"/>
    </source>
</evidence>
<evidence type="ECO:0000256" key="6">
    <source>
        <dbReference type="ARBA" id="ARBA00022694"/>
    </source>
</evidence>
<dbReference type="InterPro" id="IPR058240">
    <property type="entry name" value="rSAM_sf"/>
</dbReference>
<dbReference type="PROSITE" id="PS50926">
    <property type="entry name" value="TRAM"/>
    <property type="match status" value="1"/>
</dbReference>
<sequence>MADVKKLYIKTYGCQMNVYDSERMAEAMGGSGYVETQDPAEADMILLNTCHIREKAAEKVYSELGRMKQLKLDKPDLKIGVTGCVAQAEGEEIMRRQPLVDLVVGPQSYHRLPEMEARVRAGEKALDTEFPIEDKFDTLRHRPKARRGPTAFLTVQEGCDKFCAFCVVPYTRGAEVSRPAGRVLEEARDLVERGVREITLLGQNVNAYHGAGEGGDWGLARLVWALSEIDGLERIRFTTSHPNDMDDDLIAAHGECAKLMPYLHLPVQSGSDRILKRMNRSHTAESYLRLIERIRAARPDILLSGDFIVGFPEETDADFQATMELIEAVNYGSAFSFKYSTRPGTPAAERPQVPEEVKTERLYRLQELITRQQRAAQDAMVGRRVGVLFEKAGRMPGQMVGKSDHLHAVHVTGDVAIGDLRQVEIIESGPNSLAGRLLSS</sequence>
<dbReference type="Pfam" id="PF00919">
    <property type="entry name" value="UPF0004"/>
    <property type="match status" value="1"/>
</dbReference>
<dbReference type="Pfam" id="PF04055">
    <property type="entry name" value="Radical_SAM"/>
    <property type="match status" value="1"/>
</dbReference>
<keyword evidence="8 14" id="KW-0408">Iron</keyword>
<protein>
    <recommendedName>
        <fullName evidence="10 14">tRNA-2-methylthio-N(6)-dimethylallyladenosine synthase</fullName>
        <ecNumber evidence="10 14">2.8.4.3</ecNumber>
    </recommendedName>
    <alternativeName>
        <fullName evidence="14">(Dimethylallyl)adenosine tRNA methylthiotransferase MiaB</fullName>
    </alternativeName>
    <alternativeName>
        <fullName evidence="14">tRNA-i(6)A37 methylthiotransferase</fullName>
    </alternativeName>
</protein>
<keyword evidence="2 14" id="KW-0004">4Fe-4S</keyword>
<dbReference type="NCBIfam" id="TIGR01574">
    <property type="entry name" value="miaB-methiolase"/>
    <property type="match status" value="1"/>
</dbReference>
<dbReference type="PROSITE" id="PS51449">
    <property type="entry name" value="MTTASE_N"/>
    <property type="match status" value="1"/>
</dbReference>
<feature type="binding site" evidence="14">
    <location>
        <position position="84"/>
    </location>
    <ligand>
        <name>[4Fe-4S] cluster</name>
        <dbReference type="ChEBI" id="CHEBI:49883"/>
        <label>1</label>
    </ligand>
</feature>
<dbReference type="PANTHER" id="PTHR43020:SF2">
    <property type="entry name" value="MITOCHONDRIAL TRNA METHYLTHIOTRANSFERASE CDK5RAP1"/>
    <property type="match status" value="1"/>
</dbReference>
<evidence type="ECO:0000259" key="17">
    <source>
        <dbReference type="PROSITE" id="PS51918"/>
    </source>
</evidence>
<evidence type="ECO:0000256" key="2">
    <source>
        <dbReference type="ARBA" id="ARBA00022485"/>
    </source>
</evidence>
<dbReference type="FunFam" id="3.40.50.12160:FF:000001">
    <property type="entry name" value="tRNA-2-methylthio-N(6)-dimethylallyladenosine synthase"/>
    <property type="match status" value="1"/>
</dbReference>
<dbReference type="SFLD" id="SFLDG01061">
    <property type="entry name" value="methylthiotransferase"/>
    <property type="match status" value="1"/>
</dbReference>
<keyword evidence="19" id="KW-1185">Reference proteome</keyword>
<comment type="function">
    <text evidence="1 14">Catalyzes the methylthiolation of N6-(dimethylallyl)adenosine (i(6)A), leading to the formation of 2-methylthio-N6-(dimethylallyl)adenosine (ms(2)i(6)A) at position 37 in tRNAs that read codons beginning with uridine.</text>
</comment>
<proteinExistence type="inferred from homology"/>
<dbReference type="InterPro" id="IPR006638">
    <property type="entry name" value="Elp3/MiaA/NifB-like_rSAM"/>
</dbReference>
<dbReference type="RefSeq" id="WP_081506598.1">
    <property type="nucleotide sequence ID" value="NZ_CP020474.1"/>
</dbReference>
<dbReference type="GO" id="GO:0051539">
    <property type="term" value="F:4 iron, 4 sulfur cluster binding"/>
    <property type="evidence" value="ECO:0007669"/>
    <property type="project" value="UniProtKB-UniRule"/>
</dbReference>
<dbReference type="Gene3D" id="3.80.30.20">
    <property type="entry name" value="tm_1862 like domain"/>
    <property type="match status" value="1"/>
</dbReference>
<feature type="binding site" evidence="14">
    <location>
        <position position="50"/>
    </location>
    <ligand>
        <name>[4Fe-4S] cluster</name>
        <dbReference type="ChEBI" id="CHEBI:49883"/>
        <label>1</label>
    </ligand>
</feature>
<dbReference type="SFLD" id="SFLDG01082">
    <property type="entry name" value="B12-binding_domain_containing"/>
    <property type="match status" value="1"/>
</dbReference>
<dbReference type="SUPFAM" id="SSF102114">
    <property type="entry name" value="Radical SAM enzymes"/>
    <property type="match status" value="1"/>
</dbReference>
<dbReference type="InterPro" id="IPR038135">
    <property type="entry name" value="Methylthiotransferase_N_sf"/>
</dbReference>
<evidence type="ECO:0000256" key="11">
    <source>
        <dbReference type="ARBA" id="ARBA00050926"/>
    </source>
</evidence>
<feature type="binding site" evidence="14">
    <location>
        <position position="159"/>
    </location>
    <ligand>
        <name>[4Fe-4S] cluster</name>
        <dbReference type="ChEBI" id="CHEBI:49883"/>
        <label>2</label>
        <note>4Fe-4S-S-AdoMet</note>
    </ligand>
</feature>
<comment type="subcellular location">
    <subcellularLocation>
        <location evidence="14">Cytoplasm</location>
    </subcellularLocation>
</comment>
<organism evidence="18 19">
    <name type="scientific">Roseovarius mucosus</name>
    <dbReference type="NCBI Taxonomy" id="215743"/>
    <lineage>
        <taxon>Bacteria</taxon>
        <taxon>Pseudomonadati</taxon>
        <taxon>Pseudomonadota</taxon>
        <taxon>Alphaproteobacteria</taxon>
        <taxon>Rhodobacterales</taxon>
        <taxon>Roseobacteraceae</taxon>
        <taxon>Roseovarius</taxon>
    </lineage>
</organism>
<dbReference type="InterPro" id="IPR005839">
    <property type="entry name" value="Methylthiotransferase"/>
</dbReference>
<feature type="binding site" evidence="14">
    <location>
        <position position="166"/>
    </location>
    <ligand>
        <name>[4Fe-4S] cluster</name>
        <dbReference type="ChEBI" id="CHEBI:49883"/>
        <label>2</label>
        <note>4Fe-4S-S-AdoMet</note>
    </ligand>
</feature>
<keyword evidence="3 14" id="KW-0963">Cytoplasm</keyword>
<evidence type="ECO:0000256" key="9">
    <source>
        <dbReference type="ARBA" id="ARBA00023014"/>
    </source>
</evidence>
<evidence type="ECO:0000256" key="10">
    <source>
        <dbReference type="ARBA" id="ARBA00033765"/>
    </source>
</evidence>
<evidence type="ECO:0000256" key="5">
    <source>
        <dbReference type="ARBA" id="ARBA00022691"/>
    </source>
</evidence>
<evidence type="ECO:0000256" key="12">
    <source>
        <dbReference type="ARBA" id="ARBA00052380"/>
    </source>
</evidence>
<comment type="similarity">
    <text evidence="14">Belongs to the methylthiotransferase family. MiaB subfamily.</text>
</comment>
<dbReference type="AlphaFoldDB" id="A0A1V0RKY5"/>
<dbReference type="SMART" id="SM00729">
    <property type="entry name" value="Elp3"/>
    <property type="match status" value="1"/>
</dbReference>
<comment type="catalytic activity">
    <reaction evidence="12">
        <text>2-thio-N(6)-dimethylallyladenosine(37) in tRNA + S-adenosyl-L-methionine = 2-methylsulfanyl-N(6)-dimethylallyladenosine(37) in tRNA + S-adenosyl-L-homocysteine + H(+)</text>
        <dbReference type="Rhea" id="RHEA:37063"/>
        <dbReference type="Rhea" id="RHEA-COMP:10376"/>
        <dbReference type="Rhea" id="RHEA-COMP:10377"/>
        <dbReference type="ChEBI" id="CHEBI:15378"/>
        <dbReference type="ChEBI" id="CHEBI:57856"/>
        <dbReference type="ChEBI" id="CHEBI:59789"/>
        <dbReference type="ChEBI" id="CHEBI:74416"/>
        <dbReference type="ChEBI" id="CHEBI:74417"/>
    </reaction>
    <physiologicalReaction direction="left-to-right" evidence="12">
        <dbReference type="Rhea" id="RHEA:37064"/>
    </physiologicalReaction>
</comment>
<dbReference type="InterPro" id="IPR002792">
    <property type="entry name" value="TRAM_dom"/>
</dbReference>
<keyword evidence="9 14" id="KW-0411">Iron-sulfur</keyword>
<dbReference type="CDD" id="cd01335">
    <property type="entry name" value="Radical_SAM"/>
    <property type="match status" value="1"/>
</dbReference>
<dbReference type="EC" id="2.8.4.3" evidence="10 14"/>
<dbReference type="Proteomes" id="UP000192273">
    <property type="component" value="Chromosome"/>
</dbReference>
<evidence type="ECO:0000256" key="7">
    <source>
        <dbReference type="ARBA" id="ARBA00022723"/>
    </source>
</evidence>
<dbReference type="Gene3D" id="3.40.50.12160">
    <property type="entry name" value="Methylthiotransferase, N-terminal domain"/>
    <property type="match status" value="1"/>
</dbReference>
<dbReference type="PROSITE" id="PS01278">
    <property type="entry name" value="MTTASE_RADICAL"/>
    <property type="match status" value="1"/>
</dbReference>
<evidence type="ECO:0000313" key="18">
    <source>
        <dbReference type="EMBL" id="ARE82430.1"/>
    </source>
</evidence>
<dbReference type="NCBIfam" id="TIGR00089">
    <property type="entry name" value="MiaB/RimO family radical SAM methylthiotransferase"/>
    <property type="match status" value="1"/>
</dbReference>
<dbReference type="InterPro" id="IPR020612">
    <property type="entry name" value="Methylthiotransferase_CS"/>
</dbReference>
<feature type="domain" description="MTTase N-terminal" evidence="16">
    <location>
        <begin position="5"/>
        <end position="121"/>
    </location>
</feature>
<dbReference type="KEGG" id="rmm:ROSMUCSMR3_00933"/>
<gene>
    <name evidence="14 18" type="primary">miaB</name>
    <name evidence="18" type="ORF">ROSMUCSMR3_00933</name>
</gene>
<reference evidence="18 19" key="1">
    <citation type="submission" date="2017-03" db="EMBL/GenBank/DDBJ databases">
        <title>Genome Sequence of Roseovarius mucosus strain SMR3 Isolated from a culture of the Diatom Skeletonema marinoi.</title>
        <authorList>
            <person name="Topel M."/>
            <person name="Pinder M."/>
            <person name="Johansson O.N."/>
            <person name="Kourtchenko O."/>
            <person name="Godhe A."/>
            <person name="Clarke A.K."/>
        </authorList>
    </citation>
    <scope>NUCLEOTIDE SEQUENCE [LARGE SCALE GENOMIC DNA]</scope>
    <source>
        <strain evidence="18 19">SMR3</strain>
    </source>
</reference>
<name>A0A1V0RKY5_9RHOB</name>
<dbReference type="GO" id="GO:0005829">
    <property type="term" value="C:cytosol"/>
    <property type="evidence" value="ECO:0007669"/>
    <property type="project" value="TreeGrafter"/>
</dbReference>
<dbReference type="GO" id="GO:0046872">
    <property type="term" value="F:metal ion binding"/>
    <property type="evidence" value="ECO:0007669"/>
    <property type="project" value="UniProtKB-KW"/>
</dbReference>
<dbReference type="InterPro" id="IPR023404">
    <property type="entry name" value="rSAM_horseshoe"/>
</dbReference>
<evidence type="ECO:0000256" key="4">
    <source>
        <dbReference type="ARBA" id="ARBA00022679"/>
    </source>
</evidence>
<evidence type="ECO:0000256" key="13">
    <source>
        <dbReference type="ARBA" id="ARBA00052587"/>
    </source>
</evidence>
<dbReference type="PANTHER" id="PTHR43020">
    <property type="entry name" value="CDK5 REGULATORY SUBUNIT-ASSOCIATED PROTEIN 1"/>
    <property type="match status" value="1"/>
</dbReference>
<dbReference type="EMBL" id="CP020474">
    <property type="protein sequence ID" value="ARE82430.1"/>
    <property type="molecule type" value="Genomic_DNA"/>
</dbReference>
<dbReference type="PROSITE" id="PS51918">
    <property type="entry name" value="RADICAL_SAM"/>
    <property type="match status" value="1"/>
</dbReference>
<evidence type="ECO:0000259" key="15">
    <source>
        <dbReference type="PROSITE" id="PS50926"/>
    </source>
</evidence>
<dbReference type="Pfam" id="PF01938">
    <property type="entry name" value="TRAM"/>
    <property type="match status" value="1"/>
</dbReference>
<dbReference type="OrthoDB" id="9805215at2"/>
<evidence type="ECO:0000256" key="8">
    <source>
        <dbReference type="ARBA" id="ARBA00023004"/>
    </source>
</evidence>
<keyword evidence="5 14" id="KW-0949">S-adenosyl-L-methionine</keyword>
<dbReference type="SFLD" id="SFLDS00029">
    <property type="entry name" value="Radical_SAM"/>
    <property type="match status" value="1"/>
</dbReference>
<dbReference type="HAMAP" id="MF_01864">
    <property type="entry name" value="tRNA_metthiotr_MiaB"/>
    <property type="match status" value="1"/>
</dbReference>
<evidence type="ECO:0000256" key="3">
    <source>
        <dbReference type="ARBA" id="ARBA00022490"/>
    </source>
</evidence>
<comment type="subunit">
    <text evidence="14">Monomer.</text>
</comment>
<dbReference type="InterPro" id="IPR013848">
    <property type="entry name" value="Methylthiotransferase_N"/>
</dbReference>
<dbReference type="InterPro" id="IPR006463">
    <property type="entry name" value="MiaB_methiolase"/>
</dbReference>
<dbReference type="InterPro" id="IPR007197">
    <property type="entry name" value="rSAM"/>
</dbReference>
<evidence type="ECO:0000256" key="1">
    <source>
        <dbReference type="ARBA" id="ARBA00003234"/>
    </source>
</evidence>